<gene>
    <name evidence="2" type="ORF">C1SCF055_LOCUS15822</name>
</gene>
<dbReference type="EMBL" id="CAMXCT030001291">
    <property type="protein sequence ID" value="CAL4776005.1"/>
    <property type="molecule type" value="Genomic_DNA"/>
</dbReference>
<proteinExistence type="predicted"/>
<feature type="region of interest" description="Disordered" evidence="1">
    <location>
        <begin position="604"/>
        <end position="658"/>
    </location>
</feature>
<dbReference type="EMBL" id="CAMXCT020001291">
    <property type="protein sequence ID" value="CAL1142068.1"/>
    <property type="molecule type" value="Genomic_DNA"/>
</dbReference>
<feature type="compositionally biased region" description="Low complexity" evidence="1">
    <location>
        <begin position="903"/>
        <end position="937"/>
    </location>
</feature>
<name>A0A9P1CCP6_9DINO</name>
<organism evidence="2">
    <name type="scientific">Cladocopium goreaui</name>
    <dbReference type="NCBI Taxonomy" id="2562237"/>
    <lineage>
        <taxon>Eukaryota</taxon>
        <taxon>Sar</taxon>
        <taxon>Alveolata</taxon>
        <taxon>Dinophyceae</taxon>
        <taxon>Suessiales</taxon>
        <taxon>Symbiodiniaceae</taxon>
        <taxon>Cladocopium</taxon>
    </lineage>
</organism>
<reference evidence="2" key="1">
    <citation type="submission" date="2022-10" db="EMBL/GenBank/DDBJ databases">
        <authorList>
            <person name="Chen Y."/>
            <person name="Dougan E. K."/>
            <person name="Chan C."/>
            <person name="Rhodes N."/>
            <person name="Thang M."/>
        </authorList>
    </citation>
    <scope>NUCLEOTIDE SEQUENCE</scope>
</reference>
<evidence type="ECO:0000313" key="2">
    <source>
        <dbReference type="EMBL" id="CAI3988693.1"/>
    </source>
</evidence>
<keyword evidence="4" id="KW-1185">Reference proteome</keyword>
<dbReference type="Proteomes" id="UP001152797">
    <property type="component" value="Unassembled WGS sequence"/>
</dbReference>
<feature type="compositionally biased region" description="Acidic residues" evidence="1">
    <location>
        <begin position="851"/>
        <end position="869"/>
    </location>
</feature>
<feature type="compositionally biased region" description="Basic and acidic residues" evidence="1">
    <location>
        <begin position="604"/>
        <end position="644"/>
    </location>
</feature>
<feature type="compositionally biased region" description="Low complexity" evidence="1">
    <location>
        <begin position="376"/>
        <end position="386"/>
    </location>
</feature>
<accession>A0A9P1CCP6</accession>
<dbReference type="AlphaFoldDB" id="A0A9P1CCP6"/>
<feature type="region of interest" description="Disordered" evidence="1">
    <location>
        <begin position="349"/>
        <end position="391"/>
    </location>
</feature>
<protein>
    <submittedName>
        <fullName evidence="2">Uncharacterized protein</fullName>
    </submittedName>
</protein>
<evidence type="ECO:0000313" key="4">
    <source>
        <dbReference type="Proteomes" id="UP001152797"/>
    </source>
</evidence>
<feature type="compositionally biased region" description="Basic residues" evidence="1">
    <location>
        <begin position="775"/>
        <end position="795"/>
    </location>
</feature>
<comment type="caution">
    <text evidence="2">The sequence shown here is derived from an EMBL/GenBank/DDBJ whole genome shotgun (WGS) entry which is preliminary data.</text>
</comment>
<feature type="region of interest" description="Disordered" evidence="1">
    <location>
        <begin position="730"/>
        <end position="941"/>
    </location>
</feature>
<dbReference type="EMBL" id="CAMXCT010001291">
    <property type="protein sequence ID" value="CAI3988693.1"/>
    <property type="molecule type" value="Genomic_DNA"/>
</dbReference>
<feature type="compositionally biased region" description="Low complexity" evidence="1">
    <location>
        <begin position="881"/>
        <end position="893"/>
    </location>
</feature>
<feature type="region of interest" description="Disordered" evidence="1">
    <location>
        <begin position="266"/>
        <end position="297"/>
    </location>
</feature>
<evidence type="ECO:0000313" key="3">
    <source>
        <dbReference type="EMBL" id="CAL4776005.1"/>
    </source>
</evidence>
<reference evidence="3 4" key="2">
    <citation type="submission" date="2024-05" db="EMBL/GenBank/DDBJ databases">
        <authorList>
            <person name="Chen Y."/>
            <person name="Shah S."/>
            <person name="Dougan E. K."/>
            <person name="Thang M."/>
            <person name="Chan C."/>
        </authorList>
    </citation>
    <scope>NUCLEOTIDE SEQUENCE [LARGE SCALE GENOMIC DNA]</scope>
</reference>
<sequence>MAASDSSGADGRAPMQDWKSFPEFLREGHWNVLQSAEERQLKKIEVLSRHLVDMGLRHPSERTMTTLASVVSHCSGQHNDEDSARLQALLQTVKSVLKAHTVRARQVAAPVFTAYLQTLPASVAELPEAMREHFFPGGAFQPPVDLPPIYASAALWPCRSTNRQVSLARQLTAGGNMLMNGSGSLAAVAQQAALQTAAAFASMSRSSSGGFEVPGLEILPAGQRAMAHAQAQMTSRQTPLAALMNRAESHGVPSAPAVMDRAQLQGAPSVPVSMDTEPSQGVPKASESGPATGPAVARPATALPACVAPASVGDPALQSQTEISAPVADQAQEELDRCVMALSQEHYGSTLPDLPDADAPEAGKSSGQGAKRGRPAGKAAAKRPAACPKTLAKKPGCNIKTVLKKPAGNTQSALKKPAGNFRDALTKPAGGRDLKSVTRQQALRQRPEGDRVKVDLPGSEKLVMPTLTSLWSRREDEKKRAAEVLTVEDSPSQKRTCPDDRGVGYKGRQALANSVCDIVEKLRGVPGEALPDHRRTSFLRLLDAAVLDVIDDELPSKDLAIIRRVVRDASTALELQGVAAMTSRPAGRSGVAANCFAVAGLRETADRGRSSSSHTDHRPKGPERKPEAESADKDEQQEGRKRDRDEEEPGRNRGRTPCAGAARKWRIYDDSTQCSNCKRWINSSHAAWDQHRNGKFCRSYTYYNRGYDWKTAQEKADYAIRREQENYEYLTRGSETPRQAPVLREKVSAPEPAGSVPEPEGSPPRDRDERDQRRERRHRSRSRSRRRHRRSHRSRRADSERQRELESRLDKALEKYPSRARDGRGAGDRRPEPRRSEEGQAKPLAPQVVKEEEESEKSSTQEEESEEEESSRCGTDPGKPAAQTATSGRAAASGKHKPAASVKPASSGRAPKAKAGAGAVKQVQPVQSAAPAPSQAADVDEQRQRFVSGLLATAIREGLRSGQ</sequence>
<evidence type="ECO:0000256" key="1">
    <source>
        <dbReference type="SAM" id="MobiDB-lite"/>
    </source>
</evidence>
<feature type="compositionally biased region" description="Basic and acidic residues" evidence="1">
    <location>
        <begin position="796"/>
        <end position="840"/>
    </location>
</feature>
<feature type="compositionally biased region" description="Basic and acidic residues" evidence="1">
    <location>
        <begin position="763"/>
        <end position="774"/>
    </location>
</feature>